<comment type="caution">
    <text evidence="1">The sequence shown here is derived from an EMBL/GenBank/DDBJ whole genome shotgun (WGS) entry which is preliminary data.</text>
</comment>
<dbReference type="AlphaFoldDB" id="A0A6L7GM44"/>
<keyword evidence="2" id="KW-1185">Reference proteome</keyword>
<sequence>MGALLLAACQSVPENARPITIAREAFAGEALYRGSLELVDGCIVAAGHRRAFTALFDPRVVRTASGEGIFEPPTGNTIRFGHPMQGGGGNLRENGKGRTISDIERFYEVSIPSGCPRNNVMRLRNMEEVAG</sequence>
<dbReference type="Proteomes" id="UP000473531">
    <property type="component" value="Unassembled WGS sequence"/>
</dbReference>
<organism evidence="1 2">
    <name type="scientific">Allopontixanthobacter confluentis</name>
    <dbReference type="NCBI Taxonomy" id="1849021"/>
    <lineage>
        <taxon>Bacteria</taxon>
        <taxon>Pseudomonadati</taxon>
        <taxon>Pseudomonadota</taxon>
        <taxon>Alphaproteobacteria</taxon>
        <taxon>Sphingomonadales</taxon>
        <taxon>Erythrobacteraceae</taxon>
        <taxon>Allopontixanthobacter</taxon>
    </lineage>
</organism>
<proteinExistence type="predicted"/>
<gene>
    <name evidence="1" type="ORF">GRI44_13225</name>
</gene>
<name>A0A6L7GM44_9SPHN</name>
<dbReference type="EMBL" id="WTYU01000002">
    <property type="protein sequence ID" value="MXP15711.1"/>
    <property type="molecule type" value="Genomic_DNA"/>
</dbReference>
<dbReference type="RefSeq" id="WP_160602200.1">
    <property type="nucleotide sequence ID" value="NZ_WTYU01000002.1"/>
</dbReference>
<evidence type="ECO:0000313" key="2">
    <source>
        <dbReference type="Proteomes" id="UP000473531"/>
    </source>
</evidence>
<protein>
    <submittedName>
        <fullName evidence="1">Uncharacterized protein</fullName>
    </submittedName>
</protein>
<dbReference type="OrthoDB" id="7433091at2"/>
<accession>A0A6L7GM44</accession>
<reference evidence="1 2" key="1">
    <citation type="submission" date="2019-12" db="EMBL/GenBank/DDBJ databases">
        <title>Genomic-based taxomic classification of the family Erythrobacteraceae.</title>
        <authorList>
            <person name="Xu L."/>
        </authorList>
    </citation>
    <scope>NUCLEOTIDE SEQUENCE [LARGE SCALE GENOMIC DNA]</scope>
    <source>
        <strain evidence="1 2">KCTC 52259</strain>
    </source>
</reference>
<evidence type="ECO:0000313" key="1">
    <source>
        <dbReference type="EMBL" id="MXP15711.1"/>
    </source>
</evidence>